<evidence type="ECO:0000313" key="5">
    <source>
        <dbReference type="EMBL" id="KAK9127140.1"/>
    </source>
</evidence>
<dbReference type="EMBL" id="JBBNAF010000007">
    <property type="protein sequence ID" value="KAK9127140.1"/>
    <property type="molecule type" value="Genomic_DNA"/>
</dbReference>
<dbReference type="GO" id="GO:0042393">
    <property type="term" value="F:histone binding"/>
    <property type="evidence" value="ECO:0007669"/>
    <property type="project" value="TreeGrafter"/>
</dbReference>
<evidence type="ECO:0000256" key="3">
    <source>
        <dbReference type="SAM" id="MobiDB-lite"/>
    </source>
</evidence>
<name>A0AAP0J5N5_9MAGN</name>
<keyword evidence="6" id="KW-1185">Reference proteome</keyword>
<comment type="caution">
    <text evidence="5">The sequence shown here is derived from an EMBL/GenBank/DDBJ whole genome shotgun (WGS) entry which is preliminary data.</text>
</comment>
<dbReference type="Pfam" id="PF16135">
    <property type="entry name" value="TDBD"/>
    <property type="match status" value="1"/>
</dbReference>
<feature type="compositionally biased region" description="Basic and acidic residues" evidence="3">
    <location>
        <begin position="301"/>
        <end position="312"/>
    </location>
</feature>
<feature type="domain" description="Tify" evidence="4">
    <location>
        <begin position="349"/>
        <end position="403"/>
    </location>
</feature>
<feature type="region of interest" description="Disordered" evidence="3">
    <location>
        <begin position="1"/>
        <end position="27"/>
    </location>
</feature>
<proteinExistence type="predicted"/>
<gene>
    <name evidence="5" type="ORF">Syun_015937</name>
</gene>
<sequence>MPKESSCLNDGEMPYDNSSRIPFDNPSRIEQKRSHQWFLDATEAELFPNKKQAIETSNSRPIPGVSNANFSHWESAPSFQSVPNHFTDRLFGAEPARNINFVGRGIPTIGTGNLNLGRRGLEEHFGNDANIALSMSHTMDDPGSYLSYGGIRKVKINQVKDSDGGIPVSMGHHFSKGDNNTIFFNQVGHSDGGMSMSMGHSFNKGEGNTISFGQGKDIDHGIPLAVAHSFSKGEGTTISFSSFQEPETNPSGRLISNYDLLLSQPLVPQSEELNEKELVEANKDIAVSTSQLAATVAEPVPKTKSEPKESKKLPPNNFPSNVRSLLSTGILDGVPVKYISWSREKELRGVIKGSGYLCGCQLCDLKKVLNAYEFERHAGCKTKHPNNHIFFDNGKTIYGIVQELRSTPQNMLFDAIQTVTGSPINEKSFRIWKESFQAATRELQRIYGKDEINQL</sequence>
<dbReference type="Proteomes" id="UP001420932">
    <property type="component" value="Unassembled WGS sequence"/>
</dbReference>
<evidence type="ECO:0000256" key="2">
    <source>
        <dbReference type="ARBA" id="ARBA00023242"/>
    </source>
</evidence>
<dbReference type="GO" id="GO:0000977">
    <property type="term" value="F:RNA polymerase II transcription regulatory region sequence-specific DNA binding"/>
    <property type="evidence" value="ECO:0007669"/>
    <property type="project" value="TreeGrafter"/>
</dbReference>
<evidence type="ECO:0000256" key="1">
    <source>
        <dbReference type="ARBA" id="ARBA00004123"/>
    </source>
</evidence>
<evidence type="ECO:0000313" key="6">
    <source>
        <dbReference type="Proteomes" id="UP001420932"/>
    </source>
</evidence>
<dbReference type="PANTHER" id="PTHR47025:SF9">
    <property type="entry name" value="PROTEIN, PUTATIVE-RELATED"/>
    <property type="match status" value="1"/>
</dbReference>
<dbReference type="GO" id="GO:0005634">
    <property type="term" value="C:nucleus"/>
    <property type="evidence" value="ECO:0007669"/>
    <property type="project" value="UniProtKB-SubCell"/>
</dbReference>
<dbReference type="InterPro" id="IPR032308">
    <property type="entry name" value="TDBD"/>
</dbReference>
<dbReference type="GO" id="GO:0045944">
    <property type="term" value="P:positive regulation of transcription by RNA polymerase II"/>
    <property type="evidence" value="ECO:0007669"/>
    <property type="project" value="TreeGrafter"/>
</dbReference>
<feature type="region of interest" description="Disordered" evidence="3">
    <location>
        <begin position="296"/>
        <end position="319"/>
    </location>
</feature>
<dbReference type="AlphaFoldDB" id="A0AAP0J5N5"/>
<dbReference type="PANTHER" id="PTHR47025">
    <property type="entry name" value="AUTOIMMUNE REGULATOR"/>
    <property type="match status" value="1"/>
</dbReference>
<comment type="subcellular location">
    <subcellularLocation>
        <location evidence="1">Nucleus</location>
    </subcellularLocation>
</comment>
<reference evidence="5 6" key="1">
    <citation type="submission" date="2024-01" db="EMBL/GenBank/DDBJ databases">
        <title>Genome assemblies of Stephania.</title>
        <authorList>
            <person name="Yang L."/>
        </authorList>
    </citation>
    <scope>NUCLEOTIDE SEQUENCE [LARGE SCALE GENOMIC DNA]</scope>
    <source>
        <strain evidence="5">YNDBR</strain>
        <tissue evidence="5">Leaf</tissue>
    </source>
</reference>
<accession>A0AAP0J5N5</accession>
<dbReference type="GO" id="GO:0003682">
    <property type="term" value="F:chromatin binding"/>
    <property type="evidence" value="ECO:0007669"/>
    <property type="project" value="TreeGrafter"/>
</dbReference>
<evidence type="ECO:0000259" key="4">
    <source>
        <dbReference type="Pfam" id="PF16135"/>
    </source>
</evidence>
<keyword evidence="2" id="KW-0539">Nucleus</keyword>
<organism evidence="5 6">
    <name type="scientific">Stephania yunnanensis</name>
    <dbReference type="NCBI Taxonomy" id="152371"/>
    <lineage>
        <taxon>Eukaryota</taxon>
        <taxon>Viridiplantae</taxon>
        <taxon>Streptophyta</taxon>
        <taxon>Embryophyta</taxon>
        <taxon>Tracheophyta</taxon>
        <taxon>Spermatophyta</taxon>
        <taxon>Magnoliopsida</taxon>
        <taxon>Ranunculales</taxon>
        <taxon>Menispermaceae</taxon>
        <taxon>Menispermoideae</taxon>
        <taxon>Cissampelideae</taxon>
        <taxon>Stephania</taxon>
    </lineage>
</organism>
<protein>
    <recommendedName>
        <fullName evidence="4">Tify domain-containing protein</fullName>
    </recommendedName>
</protein>